<reference evidence="6" key="2">
    <citation type="submission" date="2023-02" db="EMBL/GenBank/DDBJ databases">
        <authorList>
            <consortium name="DOE Joint Genome Institute"/>
            <person name="Mondo S.J."/>
            <person name="Chang Y."/>
            <person name="Wang Y."/>
            <person name="Ahrendt S."/>
            <person name="Andreopoulos W."/>
            <person name="Barry K."/>
            <person name="Beard J."/>
            <person name="Benny G.L."/>
            <person name="Blankenship S."/>
            <person name="Bonito G."/>
            <person name="Cuomo C."/>
            <person name="Desiro A."/>
            <person name="Gervers K.A."/>
            <person name="Hundley H."/>
            <person name="Kuo A."/>
            <person name="LaButti K."/>
            <person name="Lang B.F."/>
            <person name="Lipzen A."/>
            <person name="O'Donnell K."/>
            <person name="Pangilinan J."/>
            <person name="Reynolds N."/>
            <person name="Sandor L."/>
            <person name="Smith M.W."/>
            <person name="Tsang A."/>
            <person name="Grigoriev I.V."/>
            <person name="Stajich J.E."/>
            <person name="Spatafora J.W."/>
        </authorList>
    </citation>
    <scope>NUCLEOTIDE SEQUENCE</scope>
    <source>
        <strain evidence="6">RSA 2281</strain>
    </source>
</reference>
<accession>A0AAD5K4P4</accession>
<dbReference type="Pfam" id="PF01494">
    <property type="entry name" value="FAD_binding_3"/>
    <property type="match status" value="1"/>
</dbReference>
<name>A0AAD5K4P4_9FUNG</name>
<dbReference type="GO" id="GO:0071949">
    <property type="term" value="F:FAD binding"/>
    <property type="evidence" value="ECO:0007669"/>
    <property type="project" value="InterPro"/>
</dbReference>
<keyword evidence="4" id="KW-0560">Oxidoreductase</keyword>
<evidence type="ECO:0000256" key="4">
    <source>
        <dbReference type="ARBA" id="ARBA00023002"/>
    </source>
</evidence>
<dbReference type="InterPro" id="IPR002938">
    <property type="entry name" value="FAD-bd"/>
</dbReference>
<keyword evidence="3" id="KW-0274">FAD</keyword>
<dbReference type="PANTHER" id="PTHR43004">
    <property type="entry name" value="TRK SYSTEM POTASSIUM UPTAKE PROTEIN"/>
    <property type="match status" value="1"/>
</dbReference>
<comment type="cofactor">
    <cofactor evidence="1">
        <name>FAD</name>
        <dbReference type="ChEBI" id="CHEBI:57692"/>
    </cofactor>
</comment>
<dbReference type="GO" id="GO:0016709">
    <property type="term" value="F:oxidoreductase activity, acting on paired donors, with incorporation or reduction of molecular oxygen, NAD(P)H as one donor, and incorporation of one atom of oxygen"/>
    <property type="evidence" value="ECO:0007669"/>
    <property type="project" value="UniProtKB-ARBA"/>
</dbReference>
<dbReference type="PRINTS" id="PR00420">
    <property type="entry name" value="RNGMNOXGNASE"/>
</dbReference>
<sequence length="607" mass="68043">MYDVIISGAGPVGLFFAYQMTSLGHSVLLLDKSSGPTGQSRAILMTSRTLETLDNRSIAHHFLKEAVITHGSQAFSQGHLVGYLDAVNENTMYPHMSCLPQNKTEVAFAEILRQKSLTIHRETALESYTQTEDHVEAIIKKPDGSTEIVQAKYIIGADGSHSVVRKCTEGWTYEGYAVSTRFAMADVILEGKDADKFKNGRVSAFSHPKGSAAIIPLGPNVDKGPFYHRVLCNLEPYKLADQDAHVTHGLVQDRTVPLSEVEAAVAERIAPLKIIPTHPVWVSLFRVNERKANGYRRHRAFLVGDAAHCHSPVGGQGMNLGLQDADNLAWKLSLVLKGLSSDPEKLLDSYSSEREPIAEQVLKSTGNMTSVGFRESYVVSTILYYVMSAIMSVERIRTFIVSQMMQLRVQIPKESPLLFFNTKNRRQKNTGLIEPGEYLYETGLLRKRILTNSPRLERKTLRDILQGCRDQHAILFVGSRPSRRTYCPWTKDFWNKVNKTYSTKVVTSIVVESTWHARDSRIPDYVQEGQQEGVEDAFWLEDRWDTADSVSKRVGLTAHMWDKPETPAAIVIVRPDLYIAHSSLIRSTEDIDIALEVLGSYLQKATH</sequence>
<dbReference type="EMBL" id="JAIXMP010000008">
    <property type="protein sequence ID" value="KAI9269086.1"/>
    <property type="molecule type" value="Genomic_DNA"/>
</dbReference>
<dbReference type="InterPro" id="IPR036188">
    <property type="entry name" value="FAD/NAD-bd_sf"/>
</dbReference>
<evidence type="ECO:0000313" key="6">
    <source>
        <dbReference type="EMBL" id="KAI9269086.1"/>
    </source>
</evidence>
<evidence type="ECO:0000256" key="2">
    <source>
        <dbReference type="ARBA" id="ARBA00022630"/>
    </source>
</evidence>
<proteinExistence type="predicted"/>
<keyword evidence="2" id="KW-0285">Flavoprotein</keyword>
<feature type="domain" description="FAD-binding" evidence="5">
    <location>
        <begin position="2"/>
        <end position="364"/>
    </location>
</feature>
<evidence type="ECO:0000259" key="5">
    <source>
        <dbReference type="Pfam" id="PF01494"/>
    </source>
</evidence>
<dbReference type="SUPFAM" id="SSF51905">
    <property type="entry name" value="FAD/NAD(P)-binding domain"/>
    <property type="match status" value="1"/>
</dbReference>
<reference evidence="6" key="1">
    <citation type="journal article" date="2022" name="IScience">
        <title>Evolution of zygomycete secretomes and the origins of terrestrial fungal ecologies.</title>
        <authorList>
            <person name="Chang Y."/>
            <person name="Wang Y."/>
            <person name="Mondo S."/>
            <person name="Ahrendt S."/>
            <person name="Andreopoulos W."/>
            <person name="Barry K."/>
            <person name="Beard J."/>
            <person name="Benny G.L."/>
            <person name="Blankenship S."/>
            <person name="Bonito G."/>
            <person name="Cuomo C."/>
            <person name="Desiro A."/>
            <person name="Gervers K.A."/>
            <person name="Hundley H."/>
            <person name="Kuo A."/>
            <person name="LaButti K."/>
            <person name="Lang B.F."/>
            <person name="Lipzen A."/>
            <person name="O'Donnell K."/>
            <person name="Pangilinan J."/>
            <person name="Reynolds N."/>
            <person name="Sandor L."/>
            <person name="Smith M.E."/>
            <person name="Tsang A."/>
            <person name="Grigoriev I.V."/>
            <person name="Stajich J.E."/>
            <person name="Spatafora J.W."/>
        </authorList>
    </citation>
    <scope>NUCLEOTIDE SEQUENCE</scope>
    <source>
        <strain evidence="6">RSA 2281</strain>
    </source>
</reference>
<dbReference type="Gene3D" id="3.50.50.60">
    <property type="entry name" value="FAD/NAD(P)-binding domain"/>
    <property type="match status" value="1"/>
</dbReference>
<evidence type="ECO:0000256" key="3">
    <source>
        <dbReference type="ARBA" id="ARBA00022827"/>
    </source>
</evidence>
<dbReference type="Gene3D" id="3.30.70.2450">
    <property type="match status" value="1"/>
</dbReference>
<dbReference type="PANTHER" id="PTHR43004:SF19">
    <property type="entry name" value="BINDING MONOOXYGENASE, PUTATIVE (JCVI)-RELATED"/>
    <property type="match status" value="1"/>
</dbReference>
<dbReference type="Proteomes" id="UP001209540">
    <property type="component" value="Unassembled WGS sequence"/>
</dbReference>
<comment type="caution">
    <text evidence="6">The sequence shown here is derived from an EMBL/GenBank/DDBJ whole genome shotgun (WGS) entry which is preliminary data.</text>
</comment>
<organism evidence="6 7">
    <name type="scientific">Phascolomyces articulosus</name>
    <dbReference type="NCBI Taxonomy" id="60185"/>
    <lineage>
        <taxon>Eukaryota</taxon>
        <taxon>Fungi</taxon>
        <taxon>Fungi incertae sedis</taxon>
        <taxon>Mucoromycota</taxon>
        <taxon>Mucoromycotina</taxon>
        <taxon>Mucoromycetes</taxon>
        <taxon>Mucorales</taxon>
        <taxon>Lichtheimiaceae</taxon>
        <taxon>Phascolomyces</taxon>
    </lineage>
</organism>
<dbReference type="InterPro" id="IPR050641">
    <property type="entry name" value="RIFMO-like"/>
</dbReference>
<evidence type="ECO:0000256" key="1">
    <source>
        <dbReference type="ARBA" id="ARBA00001974"/>
    </source>
</evidence>
<protein>
    <submittedName>
        <fullName evidence="6">FAD binding domain-containing protein</fullName>
    </submittedName>
</protein>
<gene>
    <name evidence="6" type="ORF">BDA99DRAFT_503507</name>
</gene>
<evidence type="ECO:0000313" key="7">
    <source>
        <dbReference type="Proteomes" id="UP001209540"/>
    </source>
</evidence>
<dbReference type="AlphaFoldDB" id="A0AAD5K4P4"/>
<keyword evidence="7" id="KW-1185">Reference proteome</keyword>